<keyword evidence="7" id="KW-1185">Reference proteome</keyword>
<evidence type="ECO:0000256" key="3">
    <source>
        <dbReference type="PROSITE-ProRule" id="PRU10007"/>
    </source>
</evidence>
<evidence type="ECO:0000313" key="6">
    <source>
        <dbReference type="EMBL" id="MEI9400652.1"/>
    </source>
</evidence>
<dbReference type="InterPro" id="IPR016162">
    <property type="entry name" value="Ald_DH_N"/>
</dbReference>
<feature type="domain" description="Aldehyde dehydrogenase" evidence="5">
    <location>
        <begin position="30"/>
        <end position="491"/>
    </location>
</feature>
<evidence type="ECO:0000256" key="2">
    <source>
        <dbReference type="ARBA" id="ARBA00023002"/>
    </source>
</evidence>
<dbReference type="InterPro" id="IPR029510">
    <property type="entry name" value="Ald_DH_CS_GLU"/>
</dbReference>
<dbReference type="PANTHER" id="PTHR43353">
    <property type="entry name" value="SUCCINATE-SEMIALDEHYDE DEHYDROGENASE, MITOCHONDRIAL"/>
    <property type="match status" value="1"/>
</dbReference>
<dbReference type="PROSITE" id="PS00687">
    <property type="entry name" value="ALDEHYDE_DEHYDR_GLU"/>
    <property type="match status" value="1"/>
</dbReference>
<dbReference type="Proteomes" id="UP001366503">
    <property type="component" value="Unassembled WGS sequence"/>
</dbReference>
<organism evidence="6 7">
    <name type="scientific">Mesorhizobium argentiipisi</name>
    <dbReference type="NCBI Taxonomy" id="3015175"/>
    <lineage>
        <taxon>Bacteria</taxon>
        <taxon>Pseudomonadati</taxon>
        <taxon>Pseudomonadota</taxon>
        <taxon>Alphaproteobacteria</taxon>
        <taxon>Hyphomicrobiales</taxon>
        <taxon>Phyllobacteriaceae</taxon>
        <taxon>Mesorhizobium</taxon>
    </lineage>
</organism>
<dbReference type="Pfam" id="PF00171">
    <property type="entry name" value="Aldedh"/>
    <property type="match status" value="1"/>
</dbReference>
<evidence type="ECO:0000313" key="7">
    <source>
        <dbReference type="Proteomes" id="UP001366503"/>
    </source>
</evidence>
<protein>
    <submittedName>
        <fullName evidence="6">NAD-dependent succinate-semialdehyde dehydrogenase</fullName>
    </submittedName>
</protein>
<dbReference type="EMBL" id="JAPYKO010000001">
    <property type="protein sequence ID" value="MEI9400652.1"/>
    <property type="molecule type" value="Genomic_DNA"/>
</dbReference>
<feature type="active site" evidence="3">
    <location>
        <position position="267"/>
    </location>
</feature>
<dbReference type="InterPro" id="IPR016161">
    <property type="entry name" value="Ald_DH/histidinol_DH"/>
</dbReference>
<proteinExistence type="inferred from homology"/>
<dbReference type="Gene3D" id="3.40.605.10">
    <property type="entry name" value="Aldehyde Dehydrogenase, Chain A, domain 1"/>
    <property type="match status" value="1"/>
</dbReference>
<comment type="caution">
    <text evidence="6">The sequence shown here is derived from an EMBL/GenBank/DDBJ whole genome shotgun (WGS) entry which is preliminary data.</text>
</comment>
<reference evidence="6 7" key="1">
    <citation type="submission" date="2022-12" db="EMBL/GenBank/DDBJ databases">
        <authorList>
            <person name="Muema E."/>
        </authorList>
    </citation>
    <scope>NUCLEOTIDE SEQUENCE [LARGE SCALE GENOMIC DNA]</scope>
    <source>
        <strain evidence="7">1330</strain>
    </source>
</reference>
<dbReference type="SUPFAM" id="SSF53720">
    <property type="entry name" value="ALDH-like"/>
    <property type="match status" value="1"/>
</dbReference>
<dbReference type="InterPro" id="IPR016163">
    <property type="entry name" value="Ald_DH_C"/>
</dbReference>
<gene>
    <name evidence="6" type="ORF">O7A05_00315</name>
</gene>
<keyword evidence="2 4" id="KW-0560">Oxidoreductase</keyword>
<evidence type="ECO:0000256" key="4">
    <source>
        <dbReference type="RuleBase" id="RU003345"/>
    </source>
</evidence>
<dbReference type="InterPro" id="IPR050740">
    <property type="entry name" value="Aldehyde_DH_Superfamily"/>
</dbReference>
<dbReference type="Gene3D" id="3.40.309.10">
    <property type="entry name" value="Aldehyde Dehydrogenase, Chain A, domain 2"/>
    <property type="match status" value="1"/>
</dbReference>
<dbReference type="InterPro" id="IPR015590">
    <property type="entry name" value="Aldehyde_DH_dom"/>
</dbReference>
<comment type="similarity">
    <text evidence="1 4">Belongs to the aldehyde dehydrogenase family.</text>
</comment>
<evidence type="ECO:0000256" key="1">
    <source>
        <dbReference type="ARBA" id="ARBA00009986"/>
    </source>
</evidence>
<sequence>MNISPDSFDQDSDMSDYTTFSHGLYIGGKWRSSSDGRVIEVVDPSTEAVIAAVPDATLADAGAAVDAAAAAASGWRETPPRRRSEILRRCFELMTERAETLAALIALENGKALRDARGEVAYAAEFFRWNAEEAVRISGEFGLSPSGTNRIVVDYQPIGICVLITPWNFPAAMATRKIAPALAAGCTVILKPASETPLTAYALAALYEEAGVPPGVVNVITTSNPGPVTSAMLADPRARKLSFTGSTGVGRVLLAEAAKHVISCSMELGGNAPFIVFDDADLEAALDGAMIAKMRNAGEACTAANRLYVQAGIHDAFAEGLRERMAALNVGPGTESDTECGPMITRKAVDKIDRLVQDAIARGAKVLCGGAISEGRGYFYPPTVLCDVPADALMAHEEIFGPVAPISRFEGEAEVIAKANDTEYGLAAYIYTRDLAKGMRVASKIESGMIALNRGLMSDPAAPFGGVKQSGLGREGGQKHGIAEFMEAKYIAVTM</sequence>
<accession>A0ABU8K4S8</accession>
<dbReference type="CDD" id="cd07103">
    <property type="entry name" value="ALDH_F5_SSADH_GabD"/>
    <property type="match status" value="1"/>
</dbReference>
<name>A0ABU8K4S8_9HYPH</name>
<dbReference type="PANTHER" id="PTHR43353:SF5">
    <property type="entry name" value="SUCCINATE-SEMIALDEHYDE DEHYDROGENASE, MITOCHONDRIAL"/>
    <property type="match status" value="1"/>
</dbReference>
<evidence type="ECO:0000259" key="5">
    <source>
        <dbReference type="Pfam" id="PF00171"/>
    </source>
</evidence>